<comment type="caution">
    <text evidence="11">The sequence shown here is derived from an EMBL/GenBank/DDBJ whole genome shotgun (WGS) entry which is preliminary data.</text>
</comment>
<evidence type="ECO:0000256" key="8">
    <source>
        <dbReference type="PIRNR" id="PIRNR000194"/>
    </source>
</evidence>
<name>A0AAE3NV73_9BACT</name>
<dbReference type="Proteomes" id="UP001221302">
    <property type="component" value="Unassembled WGS sequence"/>
</dbReference>
<feature type="domain" description="DHFR" evidence="10">
    <location>
        <begin position="2"/>
        <end position="162"/>
    </location>
</feature>
<evidence type="ECO:0000259" key="10">
    <source>
        <dbReference type="PROSITE" id="PS51330"/>
    </source>
</evidence>
<dbReference type="Gene3D" id="3.40.430.10">
    <property type="entry name" value="Dihydrofolate Reductase, subunit A"/>
    <property type="match status" value="1"/>
</dbReference>
<dbReference type="EMBL" id="JARGDL010000001">
    <property type="protein sequence ID" value="MDF1610671.1"/>
    <property type="molecule type" value="Genomic_DNA"/>
</dbReference>
<evidence type="ECO:0000313" key="11">
    <source>
        <dbReference type="EMBL" id="MDF1610671.1"/>
    </source>
</evidence>
<dbReference type="RefSeq" id="WP_321534436.1">
    <property type="nucleotide sequence ID" value="NZ_JARGDL010000001.1"/>
</dbReference>
<dbReference type="GO" id="GO:0050661">
    <property type="term" value="F:NADP binding"/>
    <property type="evidence" value="ECO:0007669"/>
    <property type="project" value="InterPro"/>
</dbReference>
<keyword evidence="5 8" id="KW-0521">NADP</keyword>
<dbReference type="PROSITE" id="PS00075">
    <property type="entry name" value="DHFR_1"/>
    <property type="match status" value="1"/>
</dbReference>
<dbReference type="InterPro" id="IPR024072">
    <property type="entry name" value="DHFR-like_dom_sf"/>
</dbReference>
<dbReference type="GO" id="GO:0006730">
    <property type="term" value="P:one-carbon metabolic process"/>
    <property type="evidence" value="ECO:0007669"/>
    <property type="project" value="UniProtKB-KW"/>
</dbReference>
<dbReference type="PANTHER" id="PTHR48069:SF3">
    <property type="entry name" value="DIHYDROFOLATE REDUCTASE"/>
    <property type="match status" value="1"/>
</dbReference>
<dbReference type="InterPro" id="IPR012259">
    <property type="entry name" value="DHFR"/>
</dbReference>
<dbReference type="EC" id="1.5.1.3" evidence="3 8"/>
<evidence type="ECO:0000313" key="12">
    <source>
        <dbReference type="Proteomes" id="UP001221302"/>
    </source>
</evidence>
<dbReference type="GO" id="GO:0046452">
    <property type="term" value="P:dihydrofolate metabolic process"/>
    <property type="evidence" value="ECO:0007669"/>
    <property type="project" value="TreeGrafter"/>
</dbReference>
<comment type="function">
    <text evidence="7 8">Key enzyme in folate metabolism. Catalyzes an essential reaction for de novo glycine and purine synthesis, and for DNA precursor synthesis.</text>
</comment>
<dbReference type="GO" id="GO:0046655">
    <property type="term" value="P:folic acid metabolic process"/>
    <property type="evidence" value="ECO:0007669"/>
    <property type="project" value="TreeGrafter"/>
</dbReference>
<keyword evidence="6 8" id="KW-0560">Oxidoreductase</keyword>
<gene>
    <name evidence="11" type="ORF">P0M35_00785</name>
</gene>
<evidence type="ECO:0000256" key="9">
    <source>
        <dbReference type="RuleBase" id="RU004474"/>
    </source>
</evidence>
<dbReference type="GO" id="GO:0004146">
    <property type="term" value="F:dihydrofolate reductase activity"/>
    <property type="evidence" value="ECO:0007669"/>
    <property type="project" value="UniProtKB-EC"/>
</dbReference>
<evidence type="ECO:0000256" key="6">
    <source>
        <dbReference type="ARBA" id="ARBA00023002"/>
    </source>
</evidence>
<keyword evidence="12" id="KW-1185">Reference proteome</keyword>
<comment type="catalytic activity">
    <reaction evidence="8">
        <text>(6S)-5,6,7,8-tetrahydrofolate + NADP(+) = 7,8-dihydrofolate + NADPH + H(+)</text>
        <dbReference type="Rhea" id="RHEA:15009"/>
        <dbReference type="ChEBI" id="CHEBI:15378"/>
        <dbReference type="ChEBI" id="CHEBI:57451"/>
        <dbReference type="ChEBI" id="CHEBI:57453"/>
        <dbReference type="ChEBI" id="CHEBI:57783"/>
        <dbReference type="ChEBI" id="CHEBI:58349"/>
        <dbReference type="EC" id="1.5.1.3"/>
    </reaction>
</comment>
<keyword evidence="4 8" id="KW-0554">One-carbon metabolism</keyword>
<dbReference type="AlphaFoldDB" id="A0AAE3NV73"/>
<dbReference type="PROSITE" id="PS51330">
    <property type="entry name" value="DHFR_2"/>
    <property type="match status" value="1"/>
</dbReference>
<evidence type="ECO:0000256" key="5">
    <source>
        <dbReference type="ARBA" id="ARBA00022857"/>
    </source>
</evidence>
<evidence type="ECO:0000256" key="3">
    <source>
        <dbReference type="ARBA" id="ARBA00012856"/>
    </source>
</evidence>
<dbReference type="PIRSF" id="PIRSF000194">
    <property type="entry name" value="DHFR"/>
    <property type="match status" value="1"/>
</dbReference>
<comment type="similarity">
    <text evidence="2 8 9">Belongs to the dihydrofolate reductase family.</text>
</comment>
<evidence type="ECO:0000256" key="4">
    <source>
        <dbReference type="ARBA" id="ARBA00022563"/>
    </source>
</evidence>
<dbReference type="SUPFAM" id="SSF53597">
    <property type="entry name" value="Dihydrofolate reductase-like"/>
    <property type="match status" value="1"/>
</dbReference>
<proteinExistence type="inferred from homology"/>
<dbReference type="PANTHER" id="PTHR48069">
    <property type="entry name" value="DIHYDROFOLATE REDUCTASE"/>
    <property type="match status" value="1"/>
</dbReference>
<protein>
    <recommendedName>
        <fullName evidence="3 8">Dihydrofolate reductase</fullName>
        <ecNumber evidence="3 8">1.5.1.3</ecNumber>
    </recommendedName>
</protein>
<sequence>MEKVIIAAVTKNFVIGSKGKIPWYNKKELNHFKKTTMGFPVIMGRVTWESLQKPLKGRLNIVLTKSKLCYENTNVIFLNSLKKALEFCEHNNYEKCFIIGGEKVYNHAIKKADKIILSILKKNVIGDKTFPKINSNWTLVGIKNYDDFIVHTYIRKRKIEKN</sequence>
<evidence type="ECO:0000256" key="2">
    <source>
        <dbReference type="ARBA" id="ARBA00009539"/>
    </source>
</evidence>
<organism evidence="11 12">
    <name type="scientific">Stygiobacter electus</name>
    <dbReference type="NCBI Taxonomy" id="3032292"/>
    <lineage>
        <taxon>Bacteria</taxon>
        <taxon>Pseudomonadati</taxon>
        <taxon>Ignavibacteriota</taxon>
        <taxon>Ignavibacteria</taxon>
        <taxon>Ignavibacteriales</taxon>
        <taxon>Melioribacteraceae</taxon>
        <taxon>Stygiobacter</taxon>
    </lineage>
</organism>
<dbReference type="Pfam" id="PF00186">
    <property type="entry name" value="DHFR_1"/>
    <property type="match status" value="1"/>
</dbReference>
<dbReference type="PRINTS" id="PR00070">
    <property type="entry name" value="DHFR"/>
</dbReference>
<comment type="pathway">
    <text evidence="1 8">Cofactor biosynthesis; tetrahydrofolate biosynthesis; 5,6,7,8-tetrahydrofolate from 7,8-dihydrofolate: step 1/1.</text>
</comment>
<dbReference type="GO" id="GO:0046654">
    <property type="term" value="P:tetrahydrofolate biosynthetic process"/>
    <property type="evidence" value="ECO:0007669"/>
    <property type="project" value="InterPro"/>
</dbReference>
<reference evidence="11" key="1">
    <citation type="submission" date="2023-03" db="EMBL/GenBank/DDBJ databases">
        <title>Stygiobacter electus gen. nov., sp. nov., facultatively anaerobic thermotolerant bacterium of the class Ignavibacteria from a well of Yessentuki mineral water deposit.</title>
        <authorList>
            <person name="Podosokorskaya O.A."/>
            <person name="Elcheninov A.G."/>
            <person name="Petrova N.F."/>
            <person name="Zavarzina D.G."/>
            <person name="Kublanov I.V."/>
            <person name="Merkel A.Y."/>
        </authorList>
    </citation>
    <scope>NUCLEOTIDE SEQUENCE</scope>
    <source>
        <strain evidence="11">09-Me</strain>
    </source>
</reference>
<accession>A0AAE3NV73</accession>
<dbReference type="CDD" id="cd00209">
    <property type="entry name" value="DHFR"/>
    <property type="match status" value="1"/>
</dbReference>
<evidence type="ECO:0000256" key="1">
    <source>
        <dbReference type="ARBA" id="ARBA00004903"/>
    </source>
</evidence>
<dbReference type="InterPro" id="IPR001796">
    <property type="entry name" value="DHFR_dom"/>
</dbReference>
<evidence type="ECO:0000256" key="7">
    <source>
        <dbReference type="ARBA" id="ARBA00025067"/>
    </source>
</evidence>
<dbReference type="InterPro" id="IPR017925">
    <property type="entry name" value="DHFR_CS"/>
</dbReference>